<reference evidence="3 4" key="1">
    <citation type="submission" date="2024-03" db="EMBL/GenBank/DDBJ databases">
        <title>Adaptation during the transition from Ophiocordyceps entomopathogen to insect associate is accompanied by gene loss and intensified selection.</title>
        <authorList>
            <person name="Ward C.M."/>
            <person name="Onetto C.A."/>
            <person name="Borneman A.R."/>
        </authorList>
    </citation>
    <scope>NUCLEOTIDE SEQUENCE [LARGE SCALE GENOMIC DNA]</scope>
    <source>
        <strain evidence="3">AWRI1</strain>
        <tissue evidence="3">Single Adult Female</tissue>
    </source>
</reference>
<evidence type="ECO:0008006" key="5">
    <source>
        <dbReference type="Google" id="ProtNLM"/>
    </source>
</evidence>
<evidence type="ECO:0000256" key="1">
    <source>
        <dbReference type="ARBA" id="ARBA00022786"/>
    </source>
</evidence>
<evidence type="ECO:0000313" key="4">
    <source>
        <dbReference type="Proteomes" id="UP001367676"/>
    </source>
</evidence>
<dbReference type="InterPro" id="IPR018860">
    <property type="entry name" value="APC_suCDC26"/>
</dbReference>
<keyword evidence="1" id="KW-0833">Ubl conjugation pathway</keyword>
<feature type="transmembrane region" description="Helical" evidence="2">
    <location>
        <begin position="66"/>
        <end position="83"/>
    </location>
</feature>
<protein>
    <recommendedName>
        <fullName evidence="5">Cell division cycle protein 26 homolog</fullName>
    </recommendedName>
</protein>
<gene>
    <name evidence="3" type="ORF">V9T40_012743</name>
</gene>
<sequence length="461" mass="53958">MLRRNPTRIELKLDDISEFNEMREELLKKEFKISIQNIASTSTMTTAKSRQEIHDRLGYMIEGKRTIIFIGVILNILLLNQPVTSNFIFKADPGINDYRLVSRVHERPSYPNSSLTNQHFEIGRHRSDLTRFRSESYRRIINTPSESRARFSFIGRSEERSQFERQRRIFSEPFNDRQKRNRAIINDHIQRRSIEMDNNRYMRDPVAASERRFSRDSFSSLKSRFLNFESSRAITAVNNRDGRVNSRIRDTRNSEFLLHRIHELRENVNRFRNHRTRDMRMAEAPRDHSSNRVLSRNSETSIFAPSFLKSTLSQYIPHNSVPSLEWYQINDFVVSTIAGMLLYDIMGAMTQNKAGAMKKELKTAELPQKPEIVSKSKIYEDLQIPSEDPLFSDAVRQIIAMNDPVVDSKSALTSSKTFDSINEILQLKEKLSLQKKILLEKFDSLSSLRDELKNSRDSRNI</sequence>
<dbReference type="AlphaFoldDB" id="A0AAN9T7U0"/>
<organism evidence="3 4">
    <name type="scientific">Parthenolecanium corni</name>
    <dbReference type="NCBI Taxonomy" id="536013"/>
    <lineage>
        <taxon>Eukaryota</taxon>
        <taxon>Metazoa</taxon>
        <taxon>Ecdysozoa</taxon>
        <taxon>Arthropoda</taxon>
        <taxon>Hexapoda</taxon>
        <taxon>Insecta</taxon>
        <taxon>Pterygota</taxon>
        <taxon>Neoptera</taxon>
        <taxon>Paraneoptera</taxon>
        <taxon>Hemiptera</taxon>
        <taxon>Sternorrhyncha</taxon>
        <taxon>Coccoidea</taxon>
        <taxon>Coccidae</taxon>
        <taxon>Parthenolecanium</taxon>
    </lineage>
</organism>
<evidence type="ECO:0000256" key="2">
    <source>
        <dbReference type="SAM" id="Phobius"/>
    </source>
</evidence>
<dbReference type="EMBL" id="JBBCAQ010000036">
    <property type="protein sequence ID" value="KAK7576457.1"/>
    <property type="molecule type" value="Genomic_DNA"/>
</dbReference>
<proteinExistence type="predicted"/>
<dbReference type="GO" id="GO:0005680">
    <property type="term" value="C:anaphase-promoting complex"/>
    <property type="evidence" value="ECO:0007669"/>
    <property type="project" value="InterPro"/>
</dbReference>
<accession>A0AAN9T7U0</accession>
<dbReference type="Proteomes" id="UP001367676">
    <property type="component" value="Unassembled WGS sequence"/>
</dbReference>
<keyword evidence="4" id="KW-1185">Reference proteome</keyword>
<dbReference type="Pfam" id="PF10471">
    <property type="entry name" value="ANAPC_CDC26"/>
    <property type="match status" value="1"/>
</dbReference>
<name>A0AAN9T7U0_9HEMI</name>
<keyword evidence="2" id="KW-0812">Transmembrane</keyword>
<comment type="caution">
    <text evidence="3">The sequence shown here is derived from an EMBL/GenBank/DDBJ whole genome shotgun (WGS) entry which is preliminary data.</text>
</comment>
<dbReference type="GO" id="GO:0031145">
    <property type="term" value="P:anaphase-promoting complex-dependent catabolic process"/>
    <property type="evidence" value="ECO:0007669"/>
    <property type="project" value="InterPro"/>
</dbReference>
<keyword evidence="2" id="KW-1133">Transmembrane helix</keyword>
<keyword evidence="2" id="KW-0472">Membrane</keyword>
<evidence type="ECO:0000313" key="3">
    <source>
        <dbReference type="EMBL" id="KAK7576457.1"/>
    </source>
</evidence>